<reference evidence="7" key="1">
    <citation type="submission" date="2011-07" db="EMBL/GenBank/DDBJ databases">
        <authorList>
            <person name="Stanhope M.J."/>
            <person name="Durkin A.S."/>
            <person name="Hostetler J."/>
            <person name="Kim M."/>
            <person name="Radune D."/>
            <person name="Singh I."/>
            <person name="Town C.D."/>
        </authorList>
    </citation>
    <scope>NUCLEOTIDE SEQUENCE [LARGE SCALE GENOMIC DNA]</scope>
    <source>
        <strain evidence="7">HS-6</strain>
    </source>
</reference>
<evidence type="ECO:0000256" key="3">
    <source>
        <dbReference type="ARBA" id="ARBA00022840"/>
    </source>
</evidence>
<dbReference type="PANTHER" id="PTHR22683:SF1">
    <property type="entry name" value="TYPE VII SECRETION SYSTEM PROTEIN ESSC"/>
    <property type="match status" value="1"/>
</dbReference>
<dbReference type="NCBIfam" id="TIGR03928">
    <property type="entry name" value="T7_EssCb_Firm"/>
    <property type="match status" value="1"/>
</dbReference>
<feature type="transmembrane region" description="Helical" evidence="5">
    <location>
        <begin position="257"/>
        <end position="277"/>
    </location>
</feature>
<feature type="domain" description="FtsK" evidence="6">
    <location>
        <begin position="651"/>
        <end position="845"/>
    </location>
</feature>
<dbReference type="Proteomes" id="UP000004322">
    <property type="component" value="Unassembled WGS sequence"/>
</dbReference>
<keyword evidence="5" id="KW-1133">Transmembrane helix</keyword>
<evidence type="ECO:0000313" key="8">
    <source>
        <dbReference type="Proteomes" id="UP000004322"/>
    </source>
</evidence>
<evidence type="ECO:0000256" key="2">
    <source>
        <dbReference type="ARBA" id="ARBA00022741"/>
    </source>
</evidence>
<feature type="transmembrane region" description="Helical" evidence="5">
    <location>
        <begin position="231"/>
        <end position="251"/>
    </location>
</feature>
<feature type="binding site" evidence="4">
    <location>
        <begin position="1011"/>
        <end position="1018"/>
    </location>
    <ligand>
        <name>ATP</name>
        <dbReference type="ChEBI" id="CHEBI:30616"/>
    </ligand>
</feature>
<gene>
    <name evidence="7" type="primary">essC_1</name>
    <name evidence="7" type="ORF">STRCR_0259</name>
</gene>
<dbReference type="Gene3D" id="3.40.50.300">
    <property type="entry name" value="P-loop containing nucleotide triphosphate hydrolases"/>
    <property type="match status" value="2"/>
</dbReference>
<dbReference type="SUPFAM" id="SSF52540">
    <property type="entry name" value="P-loop containing nucleoside triphosphate hydrolases"/>
    <property type="match status" value="2"/>
</dbReference>
<dbReference type="GO" id="GO:0005524">
    <property type="term" value="F:ATP binding"/>
    <property type="evidence" value="ECO:0007669"/>
    <property type="project" value="UniProtKB-UniRule"/>
</dbReference>
<feature type="domain" description="FtsK" evidence="6">
    <location>
        <begin position="992"/>
        <end position="1180"/>
    </location>
</feature>
<sequence>MVREGRLKACPLLSYEKKRKVKKTMDIIVLRDTYRQILMVPKKGALRLDDHLSISQTDDGLIYQTKEKEAPLGTAVRIGDFAVYPKPDNQRCYSIDGLSRVVVGTLAGSDLLSGSQAISLLLTKAEEGSWQLQNLGAPVYLNNHLTSQNQKLPFGAEVAFGNSLLKVFPKEIWVSGDVKNVTLLEVAVSAYHYYEGYPDYHRSPRLVYRSNEDRMTVNAPPQEPNKPRNELLRMLVPPLVMIGVVILITVFQPRGLYILMSVAMSIVTAIFSIQNYFRNKREYKQSLADRISAYHAYLSDKSIQLTELAQEQRFGQFYHYPALAQLDQLTQDYSHRIYEKTSQDFDFLYYRLGLGEVPTSYQLEYSQKERSGVKDPLEVEGFELYKSHKKLDDMPVLANLKGGPVGYVGERSLVLEQLQLLVHQLAVFQSYHDLQFITIMPESEKDQWQWMRWLPHATLQDVNVRGFIYNERTRDQILNRLMETLRQRQLQQKEAGRNQQLIHLPHYVVLVTDDTLITDHVIMEFFAGDPTDLGCSLVFVKDVMRSLSENVKTVIKLKDQATGELVMEKGELKNHEFALDHFPKGYDKERISRRLAPLNHLKTLKSAIPEAVTFLEMYQVDKVEELKIFERWQSHSPHQSMAVYLGLRGSEDYVKLDLHERAHGPHGLIAGTTGSGKSELIQSYILSLAVNFHPHDVAFLLIDYKGGGMANLFKDLPHVLGTITNLDGNQSMRALASIRAENERRQRLFNEAGVNHIHAYQKKYKQGEVSEPLPHLIIISDEFAELKNEQPDFITQLVSTARIGRSLGVNLILATQKPSGVVDDQIWSNSNFRIALKVADKADSQEMLHTPDAAKINQAGRAYLQVGNNEVYELFQSAWSGADYQSDKGDQGIEDNTIFAINELGQYEALNPDLSGLDEVTDIREVPTELDVVVQYIQQVTKDKKIAQLAQPWLPPLKERIYLSEVSLAQKNWDLPANYKVTYGTIDIPSGQKQISATYDFEEQGHLVLFSGPAMGKTTFLQTVVMDLVRRNSPEDLHIYLLDFGTNGLLPLLKLPHSADIIYTDNISKIQKFIERINKEIKRRKSLFARELVSTLSAYEYETKDHLPRIFVVIDNYEGIRETVASDLFSHFLTNLAREGAGLGLFVLMTTGRSSSVQNAILASIKSRLALKMTDDSETKGLIGKHQLIMEDIPGRGLVKVDNPEIMQVALPVFGEDDMAVLNNLRDEVDTLDDYWTGKRPTAVPIVPEVLRVPDFINRNQTKTILQVGGLPLGLEYEDVSTVSIQKGQIYHLHILWEKQTVRRLIFEHLYQMVKARPSRDELICFDTADVFDVDLDDYDWQAYHHHNEIESFRQAFNNLKDTIIRDRQNKYYQDRFVFITDLAQLLSITNLDDNDFALMYEEGIKVGVHLIYATNLSFVNRSSVIKNYLEQQAGDALIAMKMGSQSFYKKSNSRSEGFMDSDQVYYHHQDEQTLIKITR</sequence>
<dbReference type="InterPro" id="IPR023839">
    <property type="entry name" value="Firmicutes_EssC_C"/>
</dbReference>
<dbReference type="InterPro" id="IPR002543">
    <property type="entry name" value="FtsK_dom"/>
</dbReference>
<evidence type="ECO:0000259" key="6">
    <source>
        <dbReference type="PROSITE" id="PS50901"/>
    </source>
</evidence>
<keyword evidence="8" id="KW-1185">Reference proteome</keyword>
<accession>G5JNU6</accession>
<evidence type="ECO:0000313" key="7">
    <source>
        <dbReference type="EMBL" id="EHI75431.1"/>
    </source>
</evidence>
<organism evidence="7 8">
    <name type="scientific">Streptococcus criceti HS-6</name>
    <dbReference type="NCBI Taxonomy" id="873449"/>
    <lineage>
        <taxon>Bacteria</taxon>
        <taxon>Bacillati</taxon>
        <taxon>Bacillota</taxon>
        <taxon>Bacilli</taxon>
        <taxon>Lactobacillales</taxon>
        <taxon>Streptococcaceae</taxon>
        <taxon>Streptococcus</taxon>
    </lineage>
</organism>
<keyword evidence="5" id="KW-0472">Membrane</keyword>
<protein>
    <submittedName>
        <fullName evidence="7">Type VII secretion protein EssC</fullName>
    </submittedName>
</protein>
<comment type="caution">
    <text evidence="7">The sequence shown here is derived from an EMBL/GenBank/DDBJ whole genome shotgun (WGS) entry which is preliminary data.</text>
</comment>
<proteinExistence type="predicted"/>
<dbReference type="eggNOG" id="COG1674">
    <property type="taxonomic scope" value="Bacteria"/>
</dbReference>
<dbReference type="PANTHER" id="PTHR22683">
    <property type="entry name" value="SPORULATION PROTEIN RELATED"/>
    <property type="match status" value="1"/>
</dbReference>
<keyword evidence="1" id="KW-0677">Repeat</keyword>
<evidence type="ECO:0000256" key="5">
    <source>
        <dbReference type="SAM" id="Phobius"/>
    </source>
</evidence>
<dbReference type="InterPro" id="IPR050206">
    <property type="entry name" value="FtsK/SpoIIIE/SftA"/>
</dbReference>
<evidence type="ECO:0000256" key="1">
    <source>
        <dbReference type="ARBA" id="ARBA00022737"/>
    </source>
</evidence>
<keyword evidence="2 4" id="KW-0547">Nucleotide-binding</keyword>
<keyword evidence="5" id="KW-0812">Transmembrane</keyword>
<dbReference type="EMBL" id="AEUV02000002">
    <property type="protein sequence ID" value="EHI75431.1"/>
    <property type="molecule type" value="Genomic_DNA"/>
</dbReference>
<dbReference type="STRING" id="873449.STRCR_0259"/>
<dbReference type="InterPro" id="IPR027417">
    <property type="entry name" value="P-loop_NTPase"/>
</dbReference>
<dbReference type="Pfam" id="PF01580">
    <property type="entry name" value="FtsK_SpoIIIE"/>
    <property type="match status" value="2"/>
</dbReference>
<feature type="binding site" evidence="4">
    <location>
        <begin position="671"/>
        <end position="678"/>
    </location>
    <ligand>
        <name>ATP</name>
        <dbReference type="ChEBI" id="CHEBI:30616"/>
    </ligand>
</feature>
<dbReference type="PROSITE" id="PS50901">
    <property type="entry name" value="FTSK"/>
    <property type="match status" value="2"/>
</dbReference>
<keyword evidence="3 4" id="KW-0067">ATP-binding</keyword>
<name>G5JNU6_STRCG</name>
<evidence type="ECO:0000256" key="4">
    <source>
        <dbReference type="PROSITE-ProRule" id="PRU00289"/>
    </source>
</evidence>
<dbReference type="GO" id="GO:0003677">
    <property type="term" value="F:DNA binding"/>
    <property type="evidence" value="ECO:0007669"/>
    <property type="project" value="InterPro"/>
</dbReference>